<proteinExistence type="predicted"/>
<keyword evidence="2" id="KW-1185">Reference proteome</keyword>
<dbReference type="EMBL" id="CM023472">
    <property type="protein sequence ID" value="KAH7960370.1"/>
    <property type="molecule type" value="Genomic_DNA"/>
</dbReference>
<dbReference type="Proteomes" id="UP000821865">
    <property type="component" value="Chromosome 3"/>
</dbReference>
<gene>
    <name evidence="1" type="ORF">HPB49_018973</name>
</gene>
<protein>
    <submittedName>
        <fullName evidence="1">Uncharacterized protein</fullName>
    </submittedName>
</protein>
<name>A0ACB8D7E5_DERSI</name>
<sequence>MAMAKPPQLFQKIPHMQHALYADIVTLWINQGSDCIVCFSMETHSSARKAISEEDEQQPGVSTVVGAGASEAGEQQDGMASLPLGQIAALCQTSMAQLEDMAATTRTGEERVQSMALTKLMLDSPTFSDHDTGKSVTDFLDYLVLYRMVPGVSELDLLERVFPVALRGTAAQWLHLQPLFLSWEQFVAVFRSEFLPVDYDYHIRRELDARTHHADEGL</sequence>
<evidence type="ECO:0000313" key="1">
    <source>
        <dbReference type="EMBL" id="KAH7960370.1"/>
    </source>
</evidence>
<reference evidence="1" key="1">
    <citation type="submission" date="2020-05" db="EMBL/GenBank/DDBJ databases">
        <title>Large-scale comparative analyses of tick genomes elucidate their genetic diversity and vector capacities.</title>
        <authorList>
            <person name="Jia N."/>
            <person name="Wang J."/>
            <person name="Shi W."/>
            <person name="Du L."/>
            <person name="Sun Y."/>
            <person name="Zhan W."/>
            <person name="Jiang J."/>
            <person name="Wang Q."/>
            <person name="Zhang B."/>
            <person name="Ji P."/>
            <person name="Sakyi L.B."/>
            <person name="Cui X."/>
            <person name="Yuan T."/>
            <person name="Jiang B."/>
            <person name="Yang W."/>
            <person name="Lam T.T.-Y."/>
            <person name="Chang Q."/>
            <person name="Ding S."/>
            <person name="Wang X."/>
            <person name="Zhu J."/>
            <person name="Ruan X."/>
            <person name="Zhao L."/>
            <person name="Wei J."/>
            <person name="Que T."/>
            <person name="Du C."/>
            <person name="Cheng J."/>
            <person name="Dai P."/>
            <person name="Han X."/>
            <person name="Huang E."/>
            <person name="Gao Y."/>
            <person name="Liu J."/>
            <person name="Shao H."/>
            <person name="Ye R."/>
            <person name="Li L."/>
            <person name="Wei W."/>
            <person name="Wang X."/>
            <person name="Wang C."/>
            <person name="Yang T."/>
            <person name="Huo Q."/>
            <person name="Li W."/>
            <person name="Guo W."/>
            <person name="Chen H."/>
            <person name="Zhou L."/>
            <person name="Ni X."/>
            <person name="Tian J."/>
            <person name="Zhou Y."/>
            <person name="Sheng Y."/>
            <person name="Liu T."/>
            <person name="Pan Y."/>
            <person name="Xia L."/>
            <person name="Li J."/>
            <person name="Zhao F."/>
            <person name="Cao W."/>
        </authorList>
    </citation>
    <scope>NUCLEOTIDE SEQUENCE</scope>
    <source>
        <strain evidence="1">Dsil-2018</strain>
    </source>
</reference>
<comment type="caution">
    <text evidence="1">The sequence shown here is derived from an EMBL/GenBank/DDBJ whole genome shotgun (WGS) entry which is preliminary data.</text>
</comment>
<organism evidence="1 2">
    <name type="scientific">Dermacentor silvarum</name>
    <name type="common">Tick</name>
    <dbReference type="NCBI Taxonomy" id="543639"/>
    <lineage>
        <taxon>Eukaryota</taxon>
        <taxon>Metazoa</taxon>
        <taxon>Ecdysozoa</taxon>
        <taxon>Arthropoda</taxon>
        <taxon>Chelicerata</taxon>
        <taxon>Arachnida</taxon>
        <taxon>Acari</taxon>
        <taxon>Parasitiformes</taxon>
        <taxon>Ixodida</taxon>
        <taxon>Ixodoidea</taxon>
        <taxon>Ixodidae</taxon>
        <taxon>Rhipicephalinae</taxon>
        <taxon>Dermacentor</taxon>
    </lineage>
</organism>
<evidence type="ECO:0000313" key="2">
    <source>
        <dbReference type="Proteomes" id="UP000821865"/>
    </source>
</evidence>
<accession>A0ACB8D7E5</accession>